<comment type="caution">
    <text evidence="1">The sequence shown here is derived from an EMBL/GenBank/DDBJ whole genome shotgun (WGS) entry which is preliminary data.</text>
</comment>
<sequence>MMETNKALTKRDYIIIKKYLLENEFNIDTFKREYPDIKVPNIRAGEFQNIIFVNGYLFPIEFYYNRNFFQISDTKTFKLDLEKKQFIKVTQFSEIYIDFINAIEKNAIEFSKIDEDKSLEDLEDLLDEKLHMTLLIDRKDKVSELVEGFSKALKSSELEEIHENMKKTIKNLKPFLDKFYYYAVDMENSRLGQGYIIVDSKNNFIEFIRTI</sequence>
<organism evidence="1 2">
    <name type="scientific">Clostridium beijerinckii</name>
    <name type="common">Clostridium MP</name>
    <dbReference type="NCBI Taxonomy" id="1520"/>
    <lineage>
        <taxon>Bacteria</taxon>
        <taxon>Bacillati</taxon>
        <taxon>Bacillota</taxon>
        <taxon>Clostridia</taxon>
        <taxon>Eubacteriales</taxon>
        <taxon>Clostridiaceae</taxon>
        <taxon>Clostridium</taxon>
    </lineage>
</organism>
<evidence type="ECO:0000313" key="1">
    <source>
        <dbReference type="EMBL" id="OOP74133.1"/>
    </source>
</evidence>
<protein>
    <submittedName>
        <fullName evidence="1">Uncharacterized protein</fullName>
    </submittedName>
</protein>
<gene>
    <name evidence="1" type="ORF">CBEIBR21_06440</name>
</gene>
<dbReference type="AlphaFoldDB" id="A0A1S9N9Z7"/>
<dbReference type="EMBL" id="MWMH01000002">
    <property type="protein sequence ID" value="OOP74133.1"/>
    <property type="molecule type" value="Genomic_DNA"/>
</dbReference>
<dbReference type="RefSeq" id="WP_078114973.1">
    <property type="nucleotide sequence ID" value="NZ_MWMH01000002.1"/>
</dbReference>
<accession>A0A1S9N9Z7</accession>
<reference evidence="1 2" key="1">
    <citation type="submission" date="2017-02" db="EMBL/GenBank/DDBJ databases">
        <title>Genome sequence of Clostridium beijerinckii Br21.</title>
        <authorList>
            <person name="Fonseca B.C."/>
            <person name="Guazzaroni M.E."/>
            <person name="Riano-Pachon D.M."/>
            <person name="Reginatto V."/>
        </authorList>
    </citation>
    <scope>NUCLEOTIDE SEQUENCE [LARGE SCALE GENOMIC DNA]</scope>
    <source>
        <strain evidence="1 2">Br21</strain>
    </source>
</reference>
<dbReference type="Proteomes" id="UP000190959">
    <property type="component" value="Unassembled WGS sequence"/>
</dbReference>
<proteinExistence type="predicted"/>
<evidence type="ECO:0000313" key="2">
    <source>
        <dbReference type="Proteomes" id="UP000190959"/>
    </source>
</evidence>
<name>A0A1S9N9Z7_CLOBE</name>